<reference evidence="1" key="1">
    <citation type="journal article" date="2012" name="PLoS ONE">
        <title>Sequencing and Analysis of Full-Length cDNAs, 5'-ESTs and 3'-ESTs from a Cartilaginous Fish, the Elephant Shark (Callorhinchus milii).</title>
        <authorList>
            <person name="Tan Y.Y."/>
            <person name="Kodzius R."/>
            <person name="Tay B.H."/>
            <person name="Tay A."/>
            <person name="Brenner S."/>
            <person name="Venkatesh B."/>
        </authorList>
    </citation>
    <scope>NUCLEOTIDE SEQUENCE</scope>
    <source>
        <tissue evidence="1">Intestine</tissue>
    </source>
</reference>
<dbReference type="Pfam" id="PF09776">
    <property type="entry name" value="Mitoc_L55"/>
    <property type="match status" value="1"/>
</dbReference>
<name>K4GAZ2_CALMI</name>
<organism evidence="1">
    <name type="scientific">Callorhinchus milii</name>
    <name type="common">Ghost shark</name>
    <dbReference type="NCBI Taxonomy" id="7868"/>
    <lineage>
        <taxon>Eukaryota</taxon>
        <taxon>Metazoa</taxon>
        <taxon>Chordata</taxon>
        <taxon>Craniata</taxon>
        <taxon>Vertebrata</taxon>
        <taxon>Chondrichthyes</taxon>
        <taxon>Holocephali</taxon>
        <taxon>Chimaeriformes</taxon>
        <taxon>Callorhinchidae</taxon>
        <taxon>Callorhinchus</taxon>
    </lineage>
</organism>
<dbReference type="GO" id="GO:0005762">
    <property type="term" value="C:mitochondrial large ribosomal subunit"/>
    <property type="evidence" value="ECO:0007669"/>
    <property type="project" value="InterPro"/>
</dbReference>
<dbReference type="InterPro" id="IPR044884">
    <property type="entry name" value="Ribosomal_mL55_sf"/>
</dbReference>
<dbReference type="RefSeq" id="XP_042191181.1">
    <property type="nucleotide sequence ID" value="XM_042335247.1"/>
</dbReference>
<protein>
    <submittedName>
        <fullName evidence="1">39S ribosomal protein L55, mitochondrial</fullName>
    </submittedName>
</protein>
<dbReference type="EMBL" id="JX207854">
    <property type="protein sequence ID" value="AFM86168.1"/>
    <property type="molecule type" value="mRNA"/>
</dbReference>
<dbReference type="Gene3D" id="6.20.130.20">
    <property type="entry name" value="Mitochondrial ribosomal protein L55"/>
    <property type="match status" value="1"/>
</dbReference>
<dbReference type="OrthoDB" id="9986315at2759"/>
<accession>K4GAZ2</accession>
<dbReference type="GO" id="GO:0003735">
    <property type="term" value="F:structural constituent of ribosome"/>
    <property type="evidence" value="ECO:0007669"/>
    <property type="project" value="InterPro"/>
</dbReference>
<dbReference type="GeneID" id="103185260"/>
<evidence type="ECO:0000313" key="2">
    <source>
        <dbReference type="EMBL" id="AFP11658.1"/>
    </source>
</evidence>
<keyword evidence="1" id="KW-0689">Ribosomal protein</keyword>
<dbReference type="PANTHER" id="PTHR34095:SF1">
    <property type="entry name" value="LARGE RIBOSOMAL SUBUNIT PROTEIN ML55"/>
    <property type="match status" value="1"/>
</dbReference>
<dbReference type="CTD" id="128308"/>
<reference evidence="2" key="2">
    <citation type="journal article" date="2014" name="Nature">
        <title>Elephant shark genome provides unique insights into gnathostome evolution.</title>
        <authorList>
            <consortium name="International Elephant Shark Genome Sequencing Consortium"/>
            <person name="Venkatesh B."/>
            <person name="Lee A.P."/>
            <person name="Ravi V."/>
            <person name="Maurya A.K."/>
            <person name="Lian M.M."/>
            <person name="Swann J.B."/>
            <person name="Ohta Y."/>
            <person name="Flajnik M.F."/>
            <person name="Sutoh Y."/>
            <person name="Kasahara M."/>
            <person name="Hoon S."/>
            <person name="Gangu V."/>
            <person name="Roy S.W."/>
            <person name="Irimia M."/>
            <person name="Korzh V."/>
            <person name="Kondrychyn I."/>
            <person name="Lim Z.W."/>
            <person name="Tay B.H."/>
            <person name="Tohari S."/>
            <person name="Kong K.W."/>
            <person name="Ho S."/>
            <person name="Lorente-Galdos B."/>
            <person name="Quilez J."/>
            <person name="Marques-Bonet T."/>
            <person name="Raney B.J."/>
            <person name="Ingham P.W."/>
            <person name="Tay A."/>
            <person name="Hillier L.W."/>
            <person name="Minx P."/>
            <person name="Boehm T."/>
            <person name="Wilson R.K."/>
            <person name="Brenner S."/>
            <person name="Warren W.C."/>
        </authorList>
    </citation>
    <scope>NUCLEOTIDE SEQUENCE</scope>
    <source>
        <tissue evidence="2">Testis</tissue>
    </source>
</reference>
<dbReference type="EMBL" id="JW879141">
    <property type="protein sequence ID" value="AFP11658.1"/>
    <property type="molecule type" value="mRNA"/>
</dbReference>
<sequence>MERFRVRHIVQFLQQNAFCRLLRAMNPSHSIPVRSNSNRTSVVRHGRQAYGRLYPVLLVQPDGSTINILYKEPKRILYMPVDISLLSEDERKVRMRRREAKKTKHKEEEFEEEEFKMDDYSKFWKKK</sequence>
<proteinExistence type="evidence at transcript level"/>
<dbReference type="InterPro" id="IPR018615">
    <property type="entry name" value="Ribosomal_mL55"/>
</dbReference>
<keyword evidence="1" id="KW-0687">Ribonucleoprotein</keyword>
<dbReference type="KEGG" id="cmk:103185260"/>
<dbReference type="GO" id="GO:0006412">
    <property type="term" value="P:translation"/>
    <property type="evidence" value="ECO:0007669"/>
    <property type="project" value="TreeGrafter"/>
</dbReference>
<evidence type="ECO:0000313" key="1">
    <source>
        <dbReference type="EMBL" id="AFM86168.1"/>
    </source>
</evidence>
<dbReference type="AlphaFoldDB" id="K4GAZ2"/>
<dbReference type="PANTHER" id="PTHR34095">
    <property type="entry name" value="39S RIBOSOMAL PROTEIN L55, MITOCHONDRIAL"/>
    <property type="match status" value="1"/>
</dbReference>